<dbReference type="RefSeq" id="WP_354697463.1">
    <property type="nucleotide sequence ID" value="NZ_CP114014.1"/>
</dbReference>
<evidence type="ECO:0000256" key="1">
    <source>
        <dbReference type="SAM" id="Phobius"/>
    </source>
</evidence>
<dbReference type="KEGG" id="parq:DSM112329_03093"/>
<keyword evidence="1" id="KW-0472">Membrane</keyword>
<proteinExistence type="predicted"/>
<dbReference type="AlphaFoldDB" id="A0AAU7AX67"/>
<keyword evidence="1" id="KW-1133">Transmembrane helix</keyword>
<reference evidence="2" key="1">
    <citation type="submission" date="2022-12" db="EMBL/GenBank/DDBJ databases">
        <title>Paraconexibacter alkalitolerans sp. nov. and Baekduia alba sp. nov., isolated from soil and emended description of the genera Paraconexibacter (Chun et al., 2020) and Baekduia (An et al., 2020).</title>
        <authorList>
            <person name="Vieira S."/>
            <person name="Huber K.J."/>
            <person name="Geppert A."/>
            <person name="Wolf J."/>
            <person name="Neumann-Schaal M."/>
            <person name="Muesken M."/>
            <person name="Overmann J."/>
        </authorList>
    </citation>
    <scope>NUCLEOTIDE SEQUENCE</scope>
    <source>
        <strain evidence="2">AEG42_29</strain>
    </source>
</reference>
<evidence type="ECO:0000313" key="2">
    <source>
        <dbReference type="EMBL" id="XAY06226.1"/>
    </source>
</evidence>
<accession>A0AAU7AX67</accession>
<evidence type="ECO:0008006" key="3">
    <source>
        <dbReference type="Google" id="ProtNLM"/>
    </source>
</evidence>
<keyword evidence="1" id="KW-0812">Transmembrane</keyword>
<organism evidence="2">
    <name type="scientific">Paraconexibacter sp. AEG42_29</name>
    <dbReference type="NCBI Taxonomy" id="2997339"/>
    <lineage>
        <taxon>Bacteria</taxon>
        <taxon>Bacillati</taxon>
        <taxon>Actinomycetota</taxon>
        <taxon>Thermoleophilia</taxon>
        <taxon>Solirubrobacterales</taxon>
        <taxon>Paraconexibacteraceae</taxon>
        <taxon>Paraconexibacter</taxon>
    </lineage>
</organism>
<protein>
    <recommendedName>
        <fullName evidence="3">Type 4 fimbrial biogenesis protein PilX N-terminal domain-containing protein</fullName>
    </recommendedName>
</protein>
<feature type="transmembrane region" description="Helical" evidence="1">
    <location>
        <begin position="15"/>
        <end position="37"/>
    </location>
</feature>
<name>A0AAU7AX67_9ACTN</name>
<sequence>MQLIKQPRYDDRGSALFTALMSTLVMLALGLALLAVVDTQAQQSTTERTRDRGFNLAESVLTSEAFVLGRNWPASAVTSGTGTTSVPVERNCSDAAAGVSGNLSTAAAAGTPAALIHGTLRASFTDAAFAGATWQVNVCDNAASAVWDDALLTNGTKNWDKNGDNKVWVRAQATVDGRTRALAGLVQVRSTAALPSKYGLATGNVTDDLGSTVNNLSTNALGGVLSGLLGTTPTVAPDPTAPAPASGVTGLRCGVTDIQDGALCITGTIASVSALPVVSSLLTGNAITQIPTVQSTDDETIAQLRAQAVASHTYVATSPGSASYASAPACNLTGSTAPAGTRSRNTIVFIEQVGTTGTSGTAGGPGDQYCFVNVGSPGLAYKALIVGSGRVILRGNNTPTAPAGTATTPSNNMFYGVVYALNRQRLTTAQGGRGLGDAANSREVLVIDQGAHVKGAVHADGKSAKVTIVPPPLTVNTNALVDSLIPCTGLVSCLLNTTVKVVGGVLDIVNRLISEVGLGPVVNGLLNQLNPQRASYGSAITSDVATANALTVYSASGVIPGTFKDLNPTG</sequence>
<gene>
    <name evidence="2" type="ORF">DSM112329_03093</name>
</gene>
<dbReference type="EMBL" id="CP114014">
    <property type="protein sequence ID" value="XAY06226.1"/>
    <property type="molecule type" value="Genomic_DNA"/>
</dbReference>